<dbReference type="PANTHER" id="PTHR24177">
    <property type="entry name" value="CASKIN"/>
    <property type="match status" value="1"/>
</dbReference>
<keyword evidence="2" id="KW-1133">Transmembrane helix</keyword>
<comment type="caution">
    <text evidence="4">The sequence shown here is derived from an EMBL/GenBank/DDBJ whole genome shotgun (WGS) entry which is preliminary data.</text>
</comment>
<dbReference type="InterPro" id="IPR036770">
    <property type="entry name" value="Ankyrin_rpt-contain_sf"/>
</dbReference>
<dbReference type="InterPro" id="IPR026961">
    <property type="entry name" value="PGG_dom"/>
</dbReference>
<dbReference type="SMART" id="SM00248">
    <property type="entry name" value="ANK"/>
    <property type="match status" value="6"/>
</dbReference>
<keyword evidence="2" id="KW-0472">Membrane</keyword>
<evidence type="ECO:0000313" key="4">
    <source>
        <dbReference type="EMBL" id="RVX19222.1"/>
    </source>
</evidence>
<name>A0A438KDD0_VITVI</name>
<feature type="region of interest" description="Disordered" evidence="1">
    <location>
        <begin position="408"/>
        <end position="427"/>
    </location>
</feature>
<dbReference type="Pfam" id="PF13962">
    <property type="entry name" value="PGG"/>
    <property type="match status" value="1"/>
</dbReference>
<feature type="transmembrane region" description="Helical" evidence="2">
    <location>
        <begin position="633"/>
        <end position="658"/>
    </location>
</feature>
<feature type="compositionally biased region" description="Acidic residues" evidence="1">
    <location>
        <begin position="409"/>
        <end position="422"/>
    </location>
</feature>
<sequence>MEARPVPGNRKKEHVRKVLFENAMQGKWKAVVNMYRRWPSLGKEKINRGGNTALHMAVSDRQERFVEQLVEVILLRSGMPELGLVGVLNDEGETPLFLAARHGKMDAFFCLLSRDTEKYVDTRNKKGETVLHCAINGGHFKLASLILERHPNVFNTFTEKGATPLHVLANKPGAFRSGTYLSLLDKLIYHCKYLIPNKSSMEEHIYFLFESSPRTLISFSQGGVLVHTSPNWFTALRYKICRTASTRNLKKFQYTYEEENPPQLMTEILEVEEESSIIPNEARKDESRNYDTCLGFIRGILSLLNKAMRSILFFLGMGRTLLTLPFGNFCVINIRANIIVSFNYLYMFYSWLKGLSYIHKIKKKKETNIWSIKVMDQLLNLEGTQICDYDRAGWNPLYCQRTMANYNTDSEEENKPEQDEETGLPNYEDLSATDAGVLGKNHGKQGKGDEGLGKAGLRANPIIVAGKAAKKLDDELCMETEEKNDEMGRVETPILLAAKNGITEMVKEILEIYPLAIHDTDLEEKNVVLLAVENRHHHVYELLLKTNILKDTVFGAVDRNGNSALHLAAMVPDNRPWLIPGAALQMQWEVLWYEYVKRSMPPHFFPSHNKFNETAKQIFTRDHKDMVQKGKEWLGSTATSCSVVATLIATVGFATSSAVPGGTREGSGKPNLEQQPAFHIFAVSSLIALCFLVTSSVMFLAILTSRHQESDFGQDLPIKLLIGLTSLFISILSILVTFCAGHFFLLKDELSVAALPVYAVTCLPATFFALAQLPLYIDLIWATFRKVPQRWKEEAD</sequence>
<evidence type="ECO:0000259" key="3">
    <source>
        <dbReference type="Pfam" id="PF13962"/>
    </source>
</evidence>
<dbReference type="Pfam" id="PF00023">
    <property type="entry name" value="Ank"/>
    <property type="match status" value="1"/>
</dbReference>
<dbReference type="Pfam" id="PF12796">
    <property type="entry name" value="Ank_2"/>
    <property type="match status" value="1"/>
</dbReference>
<dbReference type="AlphaFoldDB" id="A0A438KDD0"/>
<keyword evidence="2" id="KW-0812">Transmembrane</keyword>
<evidence type="ECO:0000313" key="5">
    <source>
        <dbReference type="Proteomes" id="UP000288805"/>
    </source>
</evidence>
<dbReference type="FunFam" id="1.25.40.20:FF:000779">
    <property type="entry name" value="Uncharacterized protein"/>
    <property type="match status" value="1"/>
</dbReference>
<gene>
    <name evidence="4" type="ORF">CK203_008723</name>
</gene>
<feature type="transmembrane region" description="Helical" evidence="2">
    <location>
        <begin position="678"/>
        <end position="703"/>
    </location>
</feature>
<accession>A0A438KDD0</accession>
<organism evidence="4 5">
    <name type="scientific">Vitis vinifera</name>
    <name type="common">Grape</name>
    <dbReference type="NCBI Taxonomy" id="29760"/>
    <lineage>
        <taxon>Eukaryota</taxon>
        <taxon>Viridiplantae</taxon>
        <taxon>Streptophyta</taxon>
        <taxon>Embryophyta</taxon>
        <taxon>Tracheophyta</taxon>
        <taxon>Spermatophyta</taxon>
        <taxon>Magnoliopsida</taxon>
        <taxon>eudicotyledons</taxon>
        <taxon>Gunneridae</taxon>
        <taxon>Pentapetalae</taxon>
        <taxon>rosids</taxon>
        <taxon>Vitales</taxon>
        <taxon>Vitaceae</taxon>
        <taxon>Viteae</taxon>
        <taxon>Vitis</taxon>
    </lineage>
</organism>
<dbReference type="Proteomes" id="UP000288805">
    <property type="component" value="Unassembled WGS sequence"/>
</dbReference>
<dbReference type="Gene3D" id="1.25.40.20">
    <property type="entry name" value="Ankyrin repeat-containing domain"/>
    <property type="match status" value="2"/>
</dbReference>
<evidence type="ECO:0000256" key="2">
    <source>
        <dbReference type="SAM" id="Phobius"/>
    </source>
</evidence>
<protein>
    <recommendedName>
        <fullName evidence="3">PGG domain-containing protein</fullName>
    </recommendedName>
</protein>
<dbReference type="PANTHER" id="PTHR24177:SF103">
    <property type="entry name" value="PGG DOMAIN-CONTAINING PROTEIN"/>
    <property type="match status" value="1"/>
</dbReference>
<feature type="transmembrane region" description="Helical" evidence="2">
    <location>
        <begin position="307"/>
        <end position="326"/>
    </location>
</feature>
<dbReference type="EMBL" id="QGNW01000009">
    <property type="protein sequence ID" value="RVX19222.1"/>
    <property type="molecule type" value="Genomic_DNA"/>
</dbReference>
<proteinExistence type="predicted"/>
<feature type="transmembrane region" description="Helical" evidence="2">
    <location>
        <begin position="724"/>
        <end position="745"/>
    </location>
</feature>
<reference evidence="4 5" key="1">
    <citation type="journal article" date="2018" name="PLoS Genet.">
        <title>Population sequencing reveals clonal diversity and ancestral inbreeding in the grapevine cultivar Chardonnay.</title>
        <authorList>
            <person name="Roach M.J."/>
            <person name="Johnson D.L."/>
            <person name="Bohlmann J."/>
            <person name="van Vuuren H.J."/>
            <person name="Jones S.J."/>
            <person name="Pretorius I.S."/>
            <person name="Schmidt S.A."/>
            <person name="Borneman A.R."/>
        </authorList>
    </citation>
    <scope>NUCLEOTIDE SEQUENCE [LARGE SCALE GENOMIC DNA]</scope>
    <source>
        <strain evidence="5">cv. Chardonnay</strain>
        <tissue evidence="4">Leaf</tissue>
    </source>
</reference>
<dbReference type="SUPFAM" id="SSF48403">
    <property type="entry name" value="Ankyrin repeat"/>
    <property type="match status" value="2"/>
</dbReference>
<feature type="domain" description="PGG" evidence="3">
    <location>
        <begin position="632"/>
        <end position="744"/>
    </location>
</feature>
<dbReference type="InterPro" id="IPR002110">
    <property type="entry name" value="Ankyrin_rpt"/>
</dbReference>
<feature type="transmembrane region" description="Helical" evidence="2">
    <location>
        <begin position="757"/>
        <end position="782"/>
    </location>
</feature>
<evidence type="ECO:0000256" key="1">
    <source>
        <dbReference type="SAM" id="MobiDB-lite"/>
    </source>
</evidence>